<reference evidence="1 2" key="1">
    <citation type="journal article" date="2015" name="Nature">
        <title>rRNA introns, odd ribosomes, and small enigmatic genomes across a large radiation of phyla.</title>
        <authorList>
            <person name="Brown C.T."/>
            <person name="Hug L.A."/>
            <person name="Thomas B.C."/>
            <person name="Sharon I."/>
            <person name="Castelle C.J."/>
            <person name="Singh A."/>
            <person name="Wilkins M.J."/>
            <person name="Williams K.H."/>
            <person name="Banfield J.F."/>
        </authorList>
    </citation>
    <scope>NUCLEOTIDE SEQUENCE [LARGE SCALE GENOMIC DNA]</scope>
</reference>
<sequence length="77" mass="8377">MVETPVKKPSELAINFAVAEFGVSEGAIYILFSNPVNGLALSPNSYGVTIRVTRRNGEVEEHQVAVDVEAEKVILVY</sequence>
<gene>
    <name evidence="1" type="ORF">UV35_C0034G0007</name>
</gene>
<protein>
    <submittedName>
        <fullName evidence="1">Uncharacterized protein</fullName>
    </submittedName>
</protein>
<name>A0A0G1D4C9_UNCKA</name>
<dbReference type="AlphaFoldDB" id="A0A0G1D4C9"/>
<dbReference type="Proteomes" id="UP000033848">
    <property type="component" value="Unassembled WGS sequence"/>
</dbReference>
<evidence type="ECO:0000313" key="2">
    <source>
        <dbReference type="Proteomes" id="UP000033848"/>
    </source>
</evidence>
<accession>A0A0G1D4C9</accession>
<proteinExistence type="predicted"/>
<organism evidence="1 2">
    <name type="scientific">candidate division WWE3 bacterium GW2011_GWB1_42_6</name>
    <dbReference type="NCBI Taxonomy" id="1619115"/>
    <lineage>
        <taxon>Bacteria</taxon>
        <taxon>Katanobacteria</taxon>
    </lineage>
</organism>
<dbReference type="EMBL" id="LCED01000034">
    <property type="protein sequence ID" value="KKS65721.1"/>
    <property type="molecule type" value="Genomic_DNA"/>
</dbReference>
<evidence type="ECO:0000313" key="1">
    <source>
        <dbReference type="EMBL" id="KKS65721.1"/>
    </source>
</evidence>
<comment type="caution">
    <text evidence="1">The sequence shown here is derived from an EMBL/GenBank/DDBJ whole genome shotgun (WGS) entry which is preliminary data.</text>
</comment>